<dbReference type="GO" id="GO:0017119">
    <property type="term" value="C:Golgi transport complex"/>
    <property type="evidence" value="ECO:0007669"/>
    <property type="project" value="InterPro"/>
</dbReference>
<dbReference type="GO" id="GO:0006891">
    <property type="term" value="P:intra-Golgi vesicle-mediated transport"/>
    <property type="evidence" value="ECO:0007669"/>
    <property type="project" value="InterPro"/>
</dbReference>
<reference evidence="11" key="1">
    <citation type="submission" date="2016-07" db="EMBL/GenBank/DDBJ databases">
        <title>Multiple horizontal gene transfer events from other fungi enriched the ability of initially mycotrophic Trichoderma (Ascomycota) to feed on dead plant biomass.</title>
        <authorList>
            <consortium name="DOE Joint Genome Institute"/>
            <person name="Atanasova L."/>
            <person name="Chenthamara K."/>
            <person name="Zhang J."/>
            <person name="Grujic M."/>
            <person name="Henrissat B."/>
            <person name="Kuo A."/>
            <person name="Aerts A."/>
            <person name="Salamov A."/>
            <person name="Lipzen A."/>
            <person name="Labutti K."/>
            <person name="Barry K."/>
            <person name="Miao Y."/>
            <person name="Rahimi M.J."/>
            <person name="Shen Q."/>
            <person name="Grigoriev I.V."/>
            <person name="Kubicek C.P."/>
            <person name="Druzhinina I.S."/>
        </authorList>
    </citation>
    <scope>NUCLEOTIDE SEQUENCE [LARGE SCALE GENOMIC DNA]</scope>
    <source>
        <strain evidence="11">TUCIM 6016</strain>
    </source>
</reference>
<feature type="compositionally biased region" description="Basic and acidic residues" evidence="9">
    <location>
        <begin position="697"/>
        <end position="707"/>
    </location>
</feature>
<sequence length="809" mass="90748">MAAIDASKFTTSDQIFSANHTLPQIRSIHKALHVEIEDKASRLRTRVGGSYRDLLGTADTIVQMHEDNDAVQELLRSMGWRCGRAVVSTKVAALANFVEKERKADVAEAARQRLLDGCLLVVGRLLRGRGELDESFSTGDRLVVAAKVLVLSRLLVNSLGKEALKDDARQAVDAARKKLDSLRRRLRRTLEKALEKIAADSNRDDVLKALAAHSLANSSGAKDTLRHFFEVRFKAVAVTLDSEEDERVGSADDVIRSLELYARTLLDVQALVPNKLSQALHALTKKPLLEDASLRKLEGLRLDIFERWCGEDIQYFTPFIRHDDLSGTQAKEMFDSWVEKGQEVLLRGLKKILEPMHDFKSITELRTNLLQLWIRQGSKVRGIDPEEMQNHLRHAINTQLLAVLESKVTKLHIVGSEVKATLESWKDGVTGKLPGLWDEEGYEDALSSGARPFLQEVASRFYGRSDAVSKALNCYYSWFHIIDDVKEVVGQLEKQRWDNDFDEIEDEETLEARQQLLSKDDPKMLQQKLDTSLDASFEALEKEMQQLWHGKSETGSRSAIAMYLIRVLRDIRRQLPQRESVKDFGLSMVPALHQAVVVSVSELPVDEFVSGGLSGRIVVGRPLWDGDPALPNQPAPETFQFLHSLLLSLSDAGVDLWTAAAMTALKQHVSRRLCEAWNQELQSIKFAEEVKEVKEDAEEVKEQKTEMETEANDAEGPAREGEKKDAGKEEDGTAPSNEQLRDLCIQWLFDISLLRLSVGTEAGETADEFQNLEDAVYGHSGLDESSRQHVGKAAKNFWSRTSLLFGLLA</sequence>
<comment type="similarity">
    <text evidence="2">Belongs to the COG1 family.</text>
</comment>
<evidence type="ECO:0000256" key="8">
    <source>
        <dbReference type="SAM" id="Coils"/>
    </source>
</evidence>
<keyword evidence="6" id="KW-0333">Golgi apparatus</keyword>
<evidence type="ECO:0000313" key="10">
    <source>
        <dbReference type="EMBL" id="PTB67844.1"/>
    </source>
</evidence>
<evidence type="ECO:0000256" key="5">
    <source>
        <dbReference type="ARBA" id="ARBA00022927"/>
    </source>
</evidence>
<feature type="coiled-coil region" evidence="8">
    <location>
        <begin position="165"/>
        <end position="203"/>
    </location>
</feature>
<dbReference type="AlphaFoldDB" id="A0A2T4BES9"/>
<keyword evidence="7" id="KW-0472">Membrane</keyword>
<evidence type="ECO:0000256" key="4">
    <source>
        <dbReference type="ARBA" id="ARBA00022448"/>
    </source>
</evidence>
<name>A0A2T4BES9_9HYPO</name>
<dbReference type="GO" id="GO:0015031">
    <property type="term" value="P:protein transport"/>
    <property type="evidence" value="ECO:0007669"/>
    <property type="project" value="UniProtKB-KW"/>
</dbReference>
<organism evidence="10 11">
    <name type="scientific">Trichoderma citrinoviride</name>
    <dbReference type="NCBI Taxonomy" id="58853"/>
    <lineage>
        <taxon>Eukaryota</taxon>
        <taxon>Fungi</taxon>
        <taxon>Dikarya</taxon>
        <taxon>Ascomycota</taxon>
        <taxon>Pezizomycotina</taxon>
        <taxon>Sordariomycetes</taxon>
        <taxon>Hypocreomycetidae</taxon>
        <taxon>Hypocreales</taxon>
        <taxon>Hypocreaceae</taxon>
        <taxon>Trichoderma</taxon>
    </lineage>
</organism>
<dbReference type="InterPro" id="IPR033370">
    <property type="entry name" value="COG1"/>
</dbReference>
<dbReference type="GeneID" id="36603127"/>
<dbReference type="OrthoDB" id="46189at2759"/>
<dbReference type="PANTHER" id="PTHR31658:SF0">
    <property type="entry name" value="CONSERVED OLIGOMERIC GOLGI COMPLEX SUBUNIT 1"/>
    <property type="match status" value="1"/>
</dbReference>
<keyword evidence="11" id="KW-1185">Reference proteome</keyword>
<dbReference type="GO" id="GO:0000139">
    <property type="term" value="C:Golgi membrane"/>
    <property type="evidence" value="ECO:0007669"/>
    <property type="project" value="UniProtKB-SubCell"/>
</dbReference>
<keyword evidence="5" id="KW-0653">Protein transport</keyword>
<evidence type="ECO:0000256" key="6">
    <source>
        <dbReference type="ARBA" id="ARBA00023034"/>
    </source>
</evidence>
<protein>
    <recommendedName>
        <fullName evidence="3">Conserved oligomeric Golgi complex subunit 1</fullName>
    </recommendedName>
</protein>
<evidence type="ECO:0000313" key="11">
    <source>
        <dbReference type="Proteomes" id="UP000241546"/>
    </source>
</evidence>
<evidence type="ECO:0000256" key="1">
    <source>
        <dbReference type="ARBA" id="ARBA00004395"/>
    </source>
</evidence>
<dbReference type="EMBL" id="KZ680210">
    <property type="protein sequence ID" value="PTB67844.1"/>
    <property type="molecule type" value="Genomic_DNA"/>
</dbReference>
<evidence type="ECO:0000256" key="9">
    <source>
        <dbReference type="SAM" id="MobiDB-lite"/>
    </source>
</evidence>
<feature type="region of interest" description="Disordered" evidence="9">
    <location>
        <begin position="697"/>
        <end position="736"/>
    </location>
</feature>
<comment type="subcellular location">
    <subcellularLocation>
        <location evidence="1">Golgi apparatus membrane</location>
        <topology evidence="1">Peripheral membrane protein</topology>
    </subcellularLocation>
</comment>
<keyword evidence="4" id="KW-0813">Transport</keyword>
<dbReference type="RefSeq" id="XP_024751164.1">
    <property type="nucleotide sequence ID" value="XM_024895009.1"/>
</dbReference>
<dbReference type="PANTHER" id="PTHR31658">
    <property type="entry name" value="CONSERVED OLIGOMERIC GOLGI COMPLEX SUBUNIT 1"/>
    <property type="match status" value="1"/>
</dbReference>
<keyword evidence="8" id="KW-0175">Coiled coil</keyword>
<gene>
    <name evidence="10" type="ORF">BBK36DRAFT_1167145</name>
</gene>
<proteinExistence type="inferred from homology"/>
<evidence type="ECO:0000256" key="7">
    <source>
        <dbReference type="ARBA" id="ARBA00023136"/>
    </source>
</evidence>
<dbReference type="Pfam" id="PF08700">
    <property type="entry name" value="VPS51_Exo84_N"/>
    <property type="match status" value="1"/>
</dbReference>
<evidence type="ECO:0000256" key="3">
    <source>
        <dbReference type="ARBA" id="ARBA00020978"/>
    </source>
</evidence>
<accession>A0A2T4BES9</accession>
<evidence type="ECO:0000256" key="2">
    <source>
        <dbReference type="ARBA" id="ARBA00006653"/>
    </source>
</evidence>
<feature type="compositionally biased region" description="Basic and acidic residues" evidence="9">
    <location>
        <begin position="716"/>
        <end position="731"/>
    </location>
</feature>
<dbReference type="Proteomes" id="UP000241546">
    <property type="component" value="Unassembled WGS sequence"/>
</dbReference>